<keyword evidence="3" id="KW-0548">Nucleotidyltransferase</keyword>
<dbReference type="EMBL" id="CP053022">
    <property type="protein sequence ID" value="QJR05605.1"/>
    <property type="molecule type" value="Genomic_DNA"/>
</dbReference>
<dbReference type="AlphaFoldDB" id="A0A084E9W2"/>
<organism evidence="3 5">
    <name type="scientific">Sphingobium yanoikuyae</name>
    <name type="common">Sphingomonas yanoikuyae</name>
    <dbReference type="NCBI Taxonomy" id="13690"/>
    <lineage>
        <taxon>Bacteria</taxon>
        <taxon>Pseudomonadati</taxon>
        <taxon>Pseudomonadota</taxon>
        <taxon>Alphaproteobacteria</taxon>
        <taxon>Sphingomonadales</taxon>
        <taxon>Sphingomonadaceae</taxon>
        <taxon>Sphingobium</taxon>
    </lineage>
</organism>
<dbReference type="Proteomes" id="UP000028534">
    <property type="component" value="Unassembled WGS sequence"/>
</dbReference>
<proteinExistence type="predicted"/>
<dbReference type="PATRIC" id="fig|13690.10.peg.4800"/>
<dbReference type="Proteomes" id="UP000502611">
    <property type="component" value="Plasmid p-A-Sy"/>
</dbReference>
<protein>
    <submittedName>
        <fullName evidence="3">Error-prone DNA polymerase</fullName>
        <ecNumber evidence="3">2.7.7.7</ecNumber>
    </submittedName>
</protein>
<evidence type="ECO:0000256" key="2">
    <source>
        <dbReference type="SAM" id="Phobius"/>
    </source>
</evidence>
<feature type="transmembrane region" description="Helical" evidence="2">
    <location>
        <begin position="12"/>
        <end position="29"/>
    </location>
</feature>
<gene>
    <name evidence="3" type="primary">dnaE2_7</name>
    <name evidence="3" type="ORF">CP98_04659</name>
    <name evidence="4" type="ORF">HH800_25485</name>
</gene>
<sequence length="105" mass="11689">MLYFQHCLMGYGVAIWPVIWPIFLPKFALRRGTPFRQAYASVALDAHFATVGSRADIVRSAMAPNPHDATNKPLERGPSDLSDHGLDIIPGQPTQGIKVKTRDFR</sequence>
<evidence type="ECO:0000313" key="3">
    <source>
        <dbReference type="EMBL" id="KEZ14754.1"/>
    </source>
</evidence>
<keyword evidence="2" id="KW-0472">Membrane</keyword>
<geneLocation type="plasmid" evidence="6">
    <name>p-a-sy</name>
</geneLocation>
<reference evidence="4 6" key="2">
    <citation type="submission" date="2020-04" db="EMBL/GenBank/DDBJ databases">
        <title>The Whole Genome Analysis of High salt-tolerant Sphingobium yanoikuyae YC-XJ2 with Aryl organophosphorus flame retardants (aryl-OPFRs)-degrading capacity and characteristics of Related phosphotriesterase.</title>
        <authorList>
            <person name="Li X."/>
        </authorList>
    </citation>
    <scope>NUCLEOTIDE SEQUENCE [LARGE SCALE GENOMIC DNA]</scope>
    <source>
        <strain evidence="4 6">YC-XJ2</strain>
        <plasmid evidence="6">p-a-sy</plasmid>
        <plasmid evidence="4">p-A-Sy</plasmid>
    </source>
</reference>
<feature type="region of interest" description="Disordered" evidence="1">
    <location>
        <begin position="61"/>
        <end position="105"/>
    </location>
</feature>
<feature type="compositionally biased region" description="Basic and acidic residues" evidence="1">
    <location>
        <begin position="69"/>
        <end position="86"/>
    </location>
</feature>
<dbReference type="RefSeq" id="WP_080727349.1">
    <property type="nucleotide sequence ID" value="NZ_CAUUIR010000058.1"/>
</dbReference>
<geneLocation type="plasmid" evidence="4">
    <name>p-A-Sy</name>
</geneLocation>
<accession>A0A084E9W2</accession>
<keyword evidence="4" id="KW-0614">Plasmid</keyword>
<keyword evidence="2" id="KW-0812">Transmembrane</keyword>
<dbReference type="EC" id="2.7.7.7" evidence="3"/>
<dbReference type="EMBL" id="JGVR01000047">
    <property type="protein sequence ID" value="KEZ14754.1"/>
    <property type="molecule type" value="Genomic_DNA"/>
</dbReference>
<evidence type="ECO:0000313" key="5">
    <source>
        <dbReference type="Proteomes" id="UP000028534"/>
    </source>
</evidence>
<reference evidence="3 5" key="1">
    <citation type="submission" date="2014-03" db="EMBL/GenBank/DDBJ databases">
        <title>Genome sequence of Sphingobium yanoikuyae B1.</title>
        <authorList>
            <person name="Gan H.M."/>
            <person name="Gan H.Y."/>
            <person name="Savka M.A."/>
        </authorList>
    </citation>
    <scope>NUCLEOTIDE SEQUENCE [LARGE SCALE GENOMIC DNA]</scope>
    <source>
        <strain evidence="3 5">B1</strain>
    </source>
</reference>
<evidence type="ECO:0000313" key="6">
    <source>
        <dbReference type="Proteomes" id="UP000502611"/>
    </source>
</evidence>
<evidence type="ECO:0000256" key="1">
    <source>
        <dbReference type="SAM" id="MobiDB-lite"/>
    </source>
</evidence>
<name>A0A084E9W2_SPHYA</name>
<keyword evidence="2" id="KW-1133">Transmembrane helix</keyword>
<evidence type="ECO:0000313" key="4">
    <source>
        <dbReference type="EMBL" id="QJR05605.1"/>
    </source>
</evidence>
<dbReference type="GO" id="GO:0003887">
    <property type="term" value="F:DNA-directed DNA polymerase activity"/>
    <property type="evidence" value="ECO:0007669"/>
    <property type="project" value="UniProtKB-EC"/>
</dbReference>
<keyword evidence="3" id="KW-0808">Transferase</keyword>